<sequence>MPTVFGFIVIATGAFICWAFKGFKGKFNDEMVGPYDLSSHKRHRNLIIGTLVIGSVLFVLTKYFENSQPAPKVIILDKNLKSVN</sequence>
<reference evidence="2 3" key="1">
    <citation type="submission" date="2024-06" db="EMBL/GenBank/DDBJ databases">
        <title>Pontibacter populi HYL7-15.</title>
        <authorList>
            <person name="Kim M.K."/>
        </authorList>
    </citation>
    <scope>NUCLEOTIDE SEQUENCE [LARGE SCALE GENOMIC DNA]</scope>
    <source>
        <strain evidence="2 3">HYL7-15</strain>
    </source>
</reference>
<feature type="transmembrane region" description="Helical" evidence="1">
    <location>
        <begin position="43"/>
        <end position="64"/>
    </location>
</feature>
<gene>
    <name evidence="2" type="ORF">ABS362_11080</name>
</gene>
<keyword evidence="1" id="KW-0812">Transmembrane</keyword>
<dbReference type="Proteomes" id="UP001476807">
    <property type="component" value="Unassembled WGS sequence"/>
</dbReference>
<evidence type="ECO:0000256" key="1">
    <source>
        <dbReference type="SAM" id="Phobius"/>
    </source>
</evidence>
<evidence type="ECO:0000313" key="3">
    <source>
        <dbReference type="Proteomes" id="UP001476807"/>
    </source>
</evidence>
<keyword evidence="3" id="KW-1185">Reference proteome</keyword>
<keyword evidence="1" id="KW-1133">Transmembrane helix</keyword>
<organism evidence="2 3">
    <name type="scientific">Pontibacter populi</name>
    <dbReference type="NCBI Taxonomy" id="890055"/>
    <lineage>
        <taxon>Bacteria</taxon>
        <taxon>Pseudomonadati</taxon>
        <taxon>Bacteroidota</taxon>
        <taxon>Cytophagia</taxon>
        <taxon>Cytophagales</taxon>
        <taxon>Hymenobacteraceae</taxon>
        <taxon>Pontibacter</taxon>
    </lineage>
</organism>
<evidence type="ECO:0000313" key="2">
    <source>
        <dbReference type="EMBL" id="MER2998090.1"/>
    </source>
</evidence>
<name>A0ABV1RUL2_9BACT</name>
<keyword evidence="1" id="KW-0472">Membrane</keyword>
<proteinExistence type="predicted"/>
<comment type="caution">
    <text evidence="2">The sequence shown here is derived from an EMBL/GenBank/DDBJ whole genome shotgun (WGS) entry which is preliminary data.</text>
</comment>
<protein>
    <submittedName>
        <fullName evidence="2">Uncharacterized protein</fullName>
    </submittedName>
</protein>
<accession>A0ABV1RUL2</accession>
<dbReference type="EMBL" id="JBEOKT010000008">
    <property type="protein sequence ID" value="MER2998090.1"/>
    <property type="molecule type" value="Genomic_DNA"/>
</dbReference>